<evidence type="ECO:0000313" key="3">
    <source>
        <dbReference type="Proteomes" id="UP001162131"/>
    </source>
</evidence>
<comment type="caution">
    <text evidence="2">The sequence shown here is derived from an EMBL/GenBank/DDBJ whole genome shotgun (WGS) entry which is preliminary data.</text>
</comment>
<proteinExistence type="predicted"/>
<accession>A0AAU9IEU9</accession>
<sequence length="153" mass="18368">MNYEDYEDCGDYDSHEEYENYGGYEDYENDKDRGNCKGYVDFEYYESIEKMKSSKHLKRKSGWDSHGKPQTRRNNEGLIYFHASMKKGKELEVISMLIKIKAVQMMKWLNRITQIAVLRNIRKECVYPWKGWKIKKMVNNIDDASPRLRMKLI</sequence>
<evidence type="ECO:0000313" key="2">
    <source>
        <dbReference type="EMBL" id="CAG9311901.1"/>
    </source>
</evidence>
<gene>
    <name evidence="2" type="ORF">BSTOLATCC_MIC5161</name>
</gene>
<organism evidence="2 3">
    <name type="scientific">Blepharisma stoltei</name>
    <dbReference type="NCBI Taxonomy" id="1481888"/>
    <lineage>
        <taxon>Eukaryota</taxon>
        <taxon>Sar</taxon>
        <taxon>Alveolata</taxon>
        <taxon>Ciliophora</taxon>
        <taxon>Postciliodesmatophora</taxon>
        <taxon>Heterotrichea</taxon>
        <taxon>Heterotrichida</taxon>
        <taxon>Blepharismidae</taxon>
        <taxon>Blepharisma</taxon>
    </lineage>
</organism>
<dbReference type="Proteomes" id="UP001162131">
    <property type="component" value="Unassembled WGS sequence"/>
</dbReference>
<dbReference type="EMBL" id="CAJZBQ010000005">
    <property type="protein sequence ID" value="CAG9311901.1"/>
    <property type="molecule type" value="Genomic_DNA"/>
</dbReference>
<name>A0AAU9IEU9_9CILI</name>
<protein>
    <submittedName>
        <fullName evidence="2">Uncharacterized protein</fullName>
    </submittedName>
</protein>
<keyword evidence="3" id="KW-1185">Reference proteome</keyword>
<feature type="region of interest" description="Disordered" evidence="1">
    <location>
        <begin position="53"/>
        <end position="73"/>
    </location>
</feature>
<reference evidence="2" key="1">
    <citation type="submission" date="2021-09" db="EMBL/GenBank/DDBJ databases">
        <authorList>
            <consortium name="AG Swart"/>
            <person name="Singh M."/>
            <person name="Singh A."/>
            <person name="Seah K."/>
            <person name="Emmerich C."/>
        </authorList>
    </citation>
    <scope>NUCLEOTIDE SEQUENCE</scope>
    <source>
        <strain evidence="2">ATCC30299</strain>
    </source>
</reference>
<evidence type="ECO:0000256" key="1">
    <source>
        <dbReference type="SAM" id="MobiDB-lite"/>
    </source>
</evidence>
<dbReference type="AlphaFoldDB" id="A0AAU9IEU9"/>